<feature type="domain" description="Uncharacterized protein TP-0789" evidence="2">
    <location>
        <begin position="105"/>
        <end position="213"/>
    </location>
</feature>
<evidence type="ECO:0000259" key="2">
    <source>
        <dbReference type="Pfam" id="PF17131"/>
    </source>
</evidence>
<dbReference type="Pfam" id="PF17131">
    <property type="entry name" value="LolA_like"/>
    <property type="match status" value="1"/>
</dbReference>
<keyword evidence="1" id="KW-0732">Signal</keyword>
<dbReference type="AlphaFoldDB" id="A0A7W8DSR3"/>
<organism evidence="3 4">
    <name type="scientific">Prosthecobacter dejongeii</name>
    <dbReference type="NCBI Taxonomy" id="48465"/>
    <lineage>
        <taxon>Bacteria</taxon>
        <taxon>Pseudomonadati</taxon>
        <taxon>Verrucomicrobiota</taxon>
        <taxon>Verrucomicrobiia</taxon>
        <taxon>Verrucomicrobiales</taxon>
        <taxon>Verrucomicrobiaceae</taxon>
        <taxon>Prosthecobacter</taxon>
    </lineage>
</organism>
<dbReference type="RefSeq" id="WP_184212533.1">
    <property type="nucleotide sequence ID" value="NZ_JACHIF010000011.1"/>
</dbReference>
<comment type="caution">
    <text evidence="3">The sequence shown here is derived from an EMBL/GenBank/DDBJ whole genome shotgun (WGS) entry which is preliminary data.</text>
</comment>
<name>A0A7W8DSR3_9BACT</name>
<gene>
    <name evidence="3" type="ORF">HNQ64_004380</name>
</gene>
<proteinExistence type="predicted"/>
<feature type="signal peptide" evidence="1">
    <location>
        <begin position="1"/>
        <end position="18"/>
    </location>
</feature>
<dbReference type="Proteomes" id="UP000534294">
    <property type="component" value="Unassembled WGS sequence"/>
</dbReference>
<dbReference type="InterPro" id="IPR033399">
    <property type="entry name" value="TP_0789-like"/>
</dbReference>
<dbReference type="Gene3D" id="2.50.20.10">
    <property type="entry name" value="Lipoprotein localisation LolA/LolB/LppX"/>
    <property type="match status" value="1"/>
</dbReference>
<reference evidence="3 4" key="1">
    <citation type="submission" date="2020-08" db="EMBL/GenBank/DDBJ databases">
        <title>Genomic Encyclopedia of Type Strains, Phase IV (KMG-IV): sequencing the most valuable type-strain genomes for metagenomic binning, comparative biology and taxonomic classification.</title>
        <authorList>
            <person name="Goeker M."/>
        </authorList>
    </citation>
    <scope>NUCLEOTIDE SEQUENCE [LARGE SCALE GENOMIC DNA]</scope>
    <source>
        <strain evidence="3 4">DSM 12251</strain>
    </source>
</reference>
<sequence>MKRRLFLASLALITTASAQDKPTPSAEEILGLVRRSYAMQDHRMTGKLRDDDTGKEEPLELTLTKSVMRFRFASEPPEIIHLDLTTNPATLWQVKPGGSSQVPLKNGADAVRGMDFNYEDLSQRFLYWKDVKLLDANARLTTARIKCWLVRVTAPDTSGPYYTVDLWVHQDSGGVAKMEAYNKGGKLVKRFEVSKVWKVGDATALREMRVQSFNPLNGDRKGMTYMTMDKPEKQ</sequence>
<dbReference type="EMBL" id="JACHIF010000011">
    <property type="protein sequence ID" value="MBB5040101.1"/>
    <property type="molecule type" value="Genomic_DNA"/>
</dbReference>
<keyword evidence="4" id="KW-1185">Reference proteome</keyword>
<evidence type="ECO:0000256" key="1">
    <source>
        <dbReference type="SAM" id="SignalP"/>
    </source>
</evidence>
<evidence type="ECO:0000313" key="3">
    <source>
        <dbReference type="EMBL" id="MBB5040101.1"/>
    </source>
</evidence>
<evidence type="ECO:0000313" key="4">
    <source>
        <dbReference type="Proteomes" id="UP000534294"/>
    </source>
</evidence>
<protein>
    <recommendedName>
        <fullName evidence="2">Uncharacterized protein TP-0789 domain-containing protein</fullName>
    </recommendedName>
</protein>
<feature type="chain" id="PRO_5031540262" description="Uncharacterized protein TP-0789 domain-containing protein" evidence="1">
    <location>
        <begin position="19"/>
        <end position="234"/>
    </location>
</feature>
<accession>A0A7W8DSR3</accession>